<feature type="signal peptide" evidence="1">
    <location>
        <begin position="1"/>
        <end position="25"/>
    </location>
</feature>
<comment type="caution">
    <text evidence="2">The sequence shown here is derived from an EMBL/GenBank/DDBJ whole genome shotgun (WGS) entry which is preliminary data.</text>
</comment>
<gene>
    <name evidence="2" type="ORF">C7T94_09875</name>
</gene>
<accession>A0A2T3HKH5</accession>
<reference evidence="2 3" key="1">
    <citation type="submission" date="2018-03" db="EMBL/GenBank/DDBJ databases">
        <authorList>
            <person name="Keele B.F."/>
        </authorList>
    </citation>
    <scope>NUCLEOTIDE SEQUENCE [LARGE SCALE GENOMIC DNA]</scope>
    <source>
        <strain evidence="2 3">YL28-9</strain>
    </source>
</reference>
<dbReference type="AlphaFoldDB" id="A0A2T3HKH5"/>
<dbReference type="RefSeq" id="WP_107215189.1">
    <property type="nucleotide sequence ID" value="NZ_KZ686269.1"/>
</dbReference>
<evidence type="ECO:0000256" key="1">
    <source>
        <dbReference type="SAM" id="SignalP"/>
    </source>
</evidence>
<feature type="chain" id="PRO_5015456332" description="Outer membrane protein beta-barrel domain-containing protein" evidence="1">
    <location>
        <begin position="26"/>
        <end position="166"/>
    </location>
</feature>
<evidence type="ECO:0008006" key="4">
    <source>
        <dbReference type="Google" id="ProtNLM"/>
    </source>
</evidence>
<organism evidence="2 3">
    <name type="scientific">Pedobacter yulinensis</name>
    <dbReference type="NCBI Taxonomy" id="2126353"/>
    <lineage>
        <taxon>Bacteria</taxon>
        <taxon>Pseudomonadati</taxon>
        <taxon>Bacteroidota</taxon>
        <taxon>Sphingobacteriia</taxon>
        <taxon>Sphingobacteriales</taxon>
        <taxon>Sphingobacteriaceae</taxon>
        <taxon>Pedobacter</taxon>
    </lineage>
</organism>
<dbReference type="Proteomes" id="UP000240912">
    <property type="component" value="Unassembled WGS sequence"/>
</dbReference>
<keyword evidence="3" id="KW-1185">Reference proteome</keyword>
<dbReference type="OrthoDB" id="791021at2"/>
<evidence type="ECO:0000313" key="2">
    <source>
        <dbReference type="EMBL" id="PST82930.1"/>
    </source>
</evidence>
<sequence length="166" mass="17186">MKKLTKMIAAAAAVAVILFSTESHAQSTTKLGVGLNGGIPTNDGHGFALGGDLRLQFDVSKQVSIPVTTGYTHFFGKDNVPDFGYIPAKAGIKVFLNDSGSGAYGSAEAGAAFGVTNADGTRFLYSPSLGYAWSNGLDLSVKYEGLPKSGANIGQVGLRLAYGFKL</sequence>
<protein>
    <recommendedName>
        <fullName evidence="4">Outer membrane protein beta-barrel domain-containing protein</fullName>
    </recommendedName>
</protein>
<name>A0A2T3HKH5_9SPHI</name>
<evidence type="ECO:0000313" key="3">
    <source>
        <dbReference type="Proteomes" id="UP000240912"/>
    </source>
</evidence>
<keyword evidence="1" id="KW-0732">Signal</keyword>
<proteinExistence type="predicted"/>
<dbReference type="EMBL" id="PYLS01000005">
    <property type="protein sequence ID" value="PST82930.1"/>
    <property type="molecule type" value="Genomic_DNA"/>
</dbReference>